<keyword evidence="2" id="KW-1185">Reference proteome</keyword>
<dbReference type="Proteomes" id="UP000000600">
    <property type="component" value="Unassembled WGS sequence"/>
</dbReference>
<dbReference type="EMBL" id="CT868677">
    <property type="protein sequence ID" value="CAK94400.1"/>
    <property type="molecule type" value="Genomic_DNA"/>
</dbReference>
<protein>
    <submittedName>
        <fullName evidence="1">Uncharacterized protein</fullName>
    </submittedName>
</protein>
<reference evidence="1 2" key="1">
    <citation type="journal article" date="2006" name="Nature">
        <title>Global trends of whole-genome duplications revealed by the ciliate Paramecium tetraurelia.</title>
        <authorList>
            <consortium name="Genoscope"/>
            <person name="Aury J.-M."/>
            <person name="Jaillon O."/>
            <person name="Duret L."/>
            <person name="Noel B."/>
            <person name="Jubin C."/>
            <person name="Porcel B.M."/>
            <person name="Segurens B."/>
            <person name="Daubin V."/>
            <person name="Anthouard V."/>
            <person name="Aiach N."/>
            <person name="Arnaiz O."/>
            <person name="Billaut A."/>
            <person name="Beisson J."/>
            <person name="Blanc I."/>
            <person name="Bouhouche K."/>
            <person name="Camara F."/>
            <person name="Duharcourt S."/>
            <person name="Guigo R."/>
            <person name="Gogendeau D."/>
            <person name="Katinka M."/>
            <person name="Keller A.-M."/>
            <person name="Kissmehl R."/>
            <person name="Klotz C."/>
            <person name="Koll F."/>
            <person name="Le Moue A."/>
            <person name="Lepere C."/>
            <person name="Malinsky S."/>
            <person name="Nowacki M."/>
            <person name="Nowak J.K."/>
            <person name="Plattner H."/>
            <person name="Poulain J."/>
            <person name="Ruiz F."/>
            <person name="Serrano V."/>
            <person name="Zagulski M."/>
            <person name="Dessen P."/>
            <person name="Betermier M."/>
            <person name="Weissenbach J."/>
            <person name="Scarpelli C."/>
            <person name="Schachter V."/>
            <person name="Sperling L."/>
            <person name="Meyer E."/>
            <person name="Cohen J."/>
            <person name="Wincker P."/>
        </authorList>
    </citation>
    <scope>NUCLEOTIDE SEQUENCE [LARGE SCALE GENOMIC DNA]</scope>
    <source>
        <strain evidence="1 2">Stock d4-2</strain>
    </source>
</reference>
<dbReference type="HOGENOM" id="CLU_1317682_0_0_1"/>
<accession>A0EGF9</accession>
<evidence type="ECO:0000313" key="2">
    <source>
        <dbReference type="Proteomes" id="UP000000600"/>
    </source>
</evidence>
<dbReference type="RefSeq" id="XP_001461773.1">
    <property type="nucleotide sequence ID" value="XM_001461736.1"/>
</dbReference>
<dbReference type="InParanoid" id="A0EGF9"/>
<name>A0EGF9_PARTE</name>
<proteinExistence type="predicted"/>
<dbReference type="AlphaFoldDB" id="A0EGF9"/>
<gene>
    <name evidence="1" type="ORF">GSPATT00026724001</name>
</gene>
<evidence type="ECO:0000313" key="1">
    <source>
        <dbReference type="EMBL" id="CAK94400.1"/>
    </source>
</evidence>
<organism evidence="1 2">
    <name type="scientific">Paramecium tetraurelia</name>
    <dbReference type="NCBI Taxonomy" id="5888"/>
    <lineage>
        <taxon>Eukaryota</taxon>
        <taxon>Sar</taxon>
        <taxon>Alveolata</taxon>
        <taxon>Ciliophora</taxon>
        <taxon>Intramacronucleata</taxon>
        <taxon>Oligohymenophorea</taxon>
        <taxon>Peniculida</taxon>
        <taxon>Parameciidae</taxon>
        <taxon>Paramecium</taxon>
    </lineage>
</organism>
<dbReference type="GeneID" id="5047558"/>
<sequence>MNNKVISLQENQMQIKYQSSHKQFSDNDTSNDSEEQFEVQLLCKKFQKRPYHNTFQKEGKTYEKNKVLTPSMNDTNIQTKLNIVNWNISFLKNEYRIYNTHLTMLVKILKDLEAQYQDYYYPQNNQPYIFQYLVQNTIAFQKQILNRIVRQQTDHILTNQKMKMKIQSNWQKSDHCLIEIKLEIKKKQKQRRIDTKIIYIDQQKALTDF</sequence>
<dbReference type="KEGG" id="ptm:GSPATT00026724001"/>